<dbReference type="OrthoDB" id="6344155at2759"/>
<proteinExistence type="predicted"/>
<keyword evidence="2" id="KW-1185">Reference proteome</keyword>
<accession>A0A6A4WQR8</accession>
<evidence type="ECO:0000313" key="2">
    <source>
        <dbReference type="Proteomes" id="UP000440578"/>
    </source>
</evidence>
<protein>
    <submittedName>
        <fullName evidence="1">Uncharacterized protein</fullName>
    </submittedName>
</protein>
<gene>
    <name evidence="1" type="ORF">FJT64_019102</name>
</gene>
<dbReference type="EMBL" id="VIIS01000373">
    <property type="protein sequence ID" value="KAF0309806.1"/>
    <property type="molecule type" value="Genomic_DNA"/>
</dbReference>
<comment type="caution">
    <text evidence="1">The sequence shown here is derived from an EMBL/GenBank/DDBJ whole genome shotgun (WGS) entry which is preliminary data.</text>
</comment>
<reference evidence="1 2" key="1">
    <citation type="submission" date="2019-07" db="EMBL/GenBank/DDBJ databases">
        <title>Draft genome assembly of a fouling barnacle, Amphibalanus amphitrite (Darwin, 1854): The first reference genome for Thecostraca.</title>
        <authorList>
            <person name="Kim W."/>
        </authorList>
    </citation>
    <scope>NUCLEOTIDE SEQUENCE [LARGE SCALE GENOMIC DNA]</scope>
    <source>
        <strain evidence="1">SNU_AA5</strain>
        <tissue evidence="1">Soma without cirri and trophi</tissue>
    </source>
</reference>
<evidence type="ECO:0000313" key="1">
    <source>
        <dbReference type="EMBL" id="KAF0309806.1"/>
    </source>
</evidence>
<name>A0A6A4WQR8_AMPAM</name>
<dbReference type="Proteomes" id="UP000440578">
    <property type="component" value="Unassembled WGS sequence"/>
</dbReference>
<organism evidence="1 2">
    <name type="scientific">Amphibalanus amphitrite</name>
    <name type="common">Striped barnacle</name>
    <name type="synonym">Balanus amphitrite</name>
    <dbReference type="NCBI Taxonomy" id="1232801"/>
    <lineage>
        <taxon>Eukaryota</taxon>
        <taxon>Metazoa</taxon>
        <taxon>Ecdysozoa</taxon>
        <taxon>Arthropoda</taxon>
        <taxon>Crustacea</taxon>
        <taxon>Multicrustacea</taxon>
        <taxon>Cirripedia</taxon>
        <taxon>Thoracica</taxon>
        <taxon>Thoracicalcarea</taxon>
        <taxon>Balanomorpha</taxon>
        <taxon>Balanoidea</taxon>
        <taxon>Balanidae</taxon>
        <taxon>Amphibalaninae</taxon>
        <taxon>Amphibalanus</taxon>
    </lineage>
</organism>
<sequence>MRREGVFSYQSVLENLVELALAAQSADCTDDVIGMRQWRRSLLERLGKDNVVPIRHSSTGPVTGNQLQQFSSDVTQKIKQLITKANGTGYEGETSTSREHLSELLTELSTGPVGPLVATSADLVWGHVTAWLHQPPSEAQRKPIIVTGAPGYGKSLKLCGI</sequence>
<dbReference type="AlphaFoldDB" id="A0A6A4WQR8"/>